<dbReference type="RefSeq" id="WP_244674165.1">
    <property type="nucleotide sequence ID" value="NZ_CP095046.1"/>
</dbReference>
<proteinExistence type="predicted"/>
<name>A0A8T9Q063_9BACT</name>
<evidence type="ECO:0000313" key="3">
    <source>
        <dbReference type="EMBL" id="UOQ70747.1"/>
    </source>
</evidence>
<evidence type="ECO:0000259" key="2">
    <source>
        <dbReference type="Pfam" id="PF06283"/>
    </source>
</evidence>
<organism evidence="3 4">
    <name type="scientific">Hymenobacter cellulosilyticus</name>
    <dbReference type="NCBI Taxonomy" id="2932248"/>
    <lineage>
        <taxon>Bacteria</taxon>
        <taxon>Pseudomonadati</taxon>
        <taxon>Bacteroidota</taxon>
        <taxon>Cytophagia</taxon>
        <taxon>Cytophagales</taxon>
        <taxon>Hymenobacteraceae</taxon>
        <taxon>Hymenobacter</taxon>
    </lineage>
</organism>
<dbReference type="PANTHER" id="PTHR40469:SF2">
    <property type="entry name" value="GALACTOSE-BINDING DOMAIN-LIKE SUPERFAMILY PROTEIN"/>
    <property type="match status" value="1"/>
</dbReference>
<dbReference type="SUPFAM" id="SSF52317">
    <property type="entry name" value="Class I glutamine amidotransferase-like"/>
    <property type="match status" value="1"/>
</dbReference>
<dbReference type="AlphaFoldDB" id="A0A8T9Q063"/>
<evidence type="ECO:0000313" key="4">
    <source>
        <dbReference type="Proteomes" id="UP000831796"/>
    </source>
</evidence>
<dbReference type="Pfam" id="PF06283">
    <property type="entry name" value="ThuA"/>
    <property type="match status" value="1"/>
</dbReference>
<dbReference type="KEGG" id="hcu:MUN79_18895"/>
<dbReference type="InterPro" id="IPR029062">
    <property type="entry name" value="Class_I_gatase-like"/>
</dbReference>
<keyword evidence="4" id="KW-1185">Reference proteome</keyword>
<gene>
    <name evidence="3" type="ORF">MUN79_18895</name>
</gene>
<dbReference type="PANTHER" id="PTHR40469">
    <property type="entry name" value="SECRETED GLYCOSYL HYDROLASE"/>
    <property type="match status" value="1"/>
</dbReference>
<feature type="chain" id="PRO_5035842322" evidence="1">
    <location>
        <begin position="24"/>
        <end position="284"/>
    </location>
</feature>
<reference evidence="3" key="1">
    <citation type="submission" date="2022-04" db="EMBL/GenBank/DDBJ databases">
        <title>Hymenobacter sp. isolated from the air.</title>
        <authorList>
            <person name="Won M."/>
            <person name="Lee C.-M."/>
            <person name="Woen H.-Y."/>
            <person name="Kwon S.-W."/>
        </authorList>
    </citation>
    <scope>NUCLEOTIDE SEQUENCE</scope>
    <source>
        <strain evidence="3">5116S-3</strain>
    </source>
</reference>
<keyword evidence="1" id="KW-0732">Signal</keyword>
<dbReference type="Gene3D" id="3.40.50.880">
    <property type="match status" value="1"/>
</dbReference>
<sequence>MSFLNVKTLASLLLGLWLTLDCAAQQTKPRFRVLAFYTAKNDQAHISYVQEANKWFPKMAAQHGFAYDSTSNWDNLNAAFLAKYQVVLFLDTRPEAPAQRAAFQQYMEQGGAWLGFHFAGFALTPSTYAQDWNWYHEQFLGTGQYAGNTWRPTAAVLRVANTKHPTTRKLPPTFTSAPNEWYKWTNDLRTNPAIDILLAVDSTSFPLGTGPKAHEIWRSGYYPVAWTNRRYRMVYVNMGHNDIDYEHGTNQQLSSTFSQAPQNQFILNTLLWLGKDGKYRQAPH</sequence>
<evidence type="ECO:0000256" key="1">
    <source>
        <dbReference type="SAM" id="SignalP"/>
    </source>
</evidence>
<dbReference type="InterPro" id="IPR029010">
    <property type="entry name" value="ThuA-like"/>
</dbReference>
<dbReference type="EMBL" id="CP095046">
    <property type="protein sequence ID" value="UOQ70747.1"/>
    <property type="molecule type" value="Genomic_DNA"/>
</dbReference>
<accession>A0A8T9Q063</accession>
<feature type="signal peptide" evidence="1">
    <location>
        <begin position="1"/>
        <end position="23"/>
    </location>
</feature>
<protein>
    <submittedName>
        <fullName evidence="3">ThuA domain-containing protein</fullName>
    </submittedName>
</protein>
<dbReference type="Proteomes" id="UP000831796">
    <property type="component" value="Chromosome"/>
</dbReference>
<feature type="domain" description="ThuA-like" evidence="2">
    <location>
        <begin position="33"/>
        <end position="252"/>
    </location>
</feature>